<dbReference type="Proteomes" id="UP001497497">
    <property type="component" value="Unassembled WGS sequence"/>
</dbReference>
<keyword evidence="2 8" id="KW-0812">Transmembrane</keyword>
<feature type="transmembrane region" description="Helical" evidence="9">
    <location>
        <begin position="165"/>
        <end position="183"/>
    </location>
</feature>
<evidence type="ECO:0000256" key="2">
    <source>
        <dbReference type="ARBA" id="ARBA00022692"/>
    </source>
</evidence>
<evidence type="ECO:0000259" key="10">
    <source>
        <dbReference type="PROSITE" id="PS50262"/>
    </source>
</evidence>
<dbReference type="PROSITE" id="PS50262">
    <property type="entry name" value="G_PROTEIN_RECEP_F1_2"/>
    <property type="match status" value="1"/>
</dbReference>
<dbReference type="GO" id="GO:0004930">
    <property type="term" value="F:G protein-coupled receptor activity"/>
    <property type="evidence" value="ECO:0007669"/>
    <property type="project" value="UniProtKB-KW"/>
</dbReference>
<feature type="transmembrane region" description="Helical" evidence="9">
    <location>
        <begin position="45"/>
        <end position="65"/>
    </location>
</feature>
<dbReference type="SUPFAM" id="SSF81321">
    <property type="entry name" value="Family A G protein-coupled receptor-like"/>
    <property type="match status" value="1"/>
</dbReference>
<gene>
    <name evidence="11" type="ORF">GSLYS_00008050001</name>
</gene>
<evidence type="ECO:0000256" key="6">
    <source>
        <dbReference type="ARBA" id="ARBA00023170"/>
    </source>
</evidence>
<keyword evidence="6 8" id="KW-0675">Receptor</keyword>
<organism evidence="11 12">
    <name type="scientific">Lymnaea stagnalis</name>
    <name type="common">Great pond snail</name>
    <name type="synonym">Helix stagnalis</name>
    <dbReference type="NCBI Taxonomy" id="6523"/>
    <lineage>
        <taxon>Eukaryota</taxon>
        <taxon>Metazoa</taxon>
        <taxon>Spiralia</taxon>
        <taxon>Lophotrochozoa</taxon>
        <taxon>Mollusca</taxon>
        <taxon>Gastropoda</taxon>
        <taxon>Heterobranchia</taxon>
        <taxon>Euthyneura</taxon>
        <taxon>Panpulmonata</taxon>
        <taxon>Hygrophila</taxon>
        <taxon>Lymnaeoidea</taxon>
        <taxon>Lymnaeidae</taxon>
        <taxon>Lymnaea</taxon>
    </lineage>
</organism>
<dbReference type="InterPro" id="IPR017452">
    <property type="entry name" value="GPCR_Rhodpsn_7TM"/>
</dbReference>
<dbReference type="InterPro" id="IPR000276">
    <property type="entry name" value="GPCR_Rhodpsn"/>
</dbReference>
<feature type="transmembrane region" description="Helical" evidence="9">
    <location>
        <begin position="93"/>
        <end position="117"/>
    </location>
</feature>
<keyword evidence="12" id="KW-1185">Reference proteome</keyword>
<reference evidence="11 12" key="1">
    <citation type="submission" date="2024-04" db="EMBL/GenBank/DDBJ databases">
        <authorList>
            <consortium name="Genoscope - CEA"/>
            <person name="William W."/>
        </authorList>
    </citation>
    <scope>NUCLEOTIDE SEQUENCE [LARGE SCALE GENOMIC DNA]</scope>
</reference>
<evidence type="ECO:0000256" key="4">
    <source>
        <dbReference type="ARBA" id="ARBA00023040"/>
    </source>
</evidence>
<accession>A0AAV2HJ83</accession>
<keyword evidence="4 8" id="KW-0297">G-protein coupled receptor</keyword>
<keyword evidence="3 9" id="KW-1133">Transmembrane helix</keyword>
<protein>
    <recommendedName>
        <fullName evidence="10">G-protein coupled receptors family 1 profile domain-containing protein</fullName>
    </recommendedName>
</protein>
<proteinExistence type="inferred from homology"/>
<name>A0AAV2HJ83_LYMST</name>
<dbReference type="AlphaFoldDB" id="A0AAV2HJ83"/>
<dbReference type="PRINTS" id="PR00237">
    <property type="entry name" value="GPCRRHODOPSN"/>
</dbReference>
<evidence type="ECO:0000313" key="11">
    <source>
        <dbReference type="EMBL" id="CAL1534090.1"/>
    </source>
</evidence>
<evidence type="ECO:0000256" key="7">
    <source>
        <dbReference type="ARBA" id="ARBA00023224"/>
    </source>
</evidence>
<comment type="similarity">
    <text evidence="8">Belongs to the G-protein coupled receptor 1 family.</text>
</comment>
<dbReference type="GO" id="GO:0005886">
    <property type="term" value="C:plasma membrane"/>
    <property type="evidence" value="ECO:0007669"/>
    <property type="project" value="TreeGrafter"/>
</dbReference>
<evidence type="ECO:0000313" key="12">
    <source>
        <dbReference type="Proteomes" id="UP001497497"/>
    </source>
</evidence>
<feature type="domain" description="G-protein coupled receptors family 1 profile" evidence="10">
    <location>
        <begin position="1"/>
        <end position="228"/>
    </location>
</feature>
<evidence type="ECO:0000256" key="5">
    <source>
        <dbReference type="ARBA" id="ARBA00023136"/>
    </source>
</evidence>
<evidence type="ECO:0000256" key="3">
    <source>
        <dbReference type="ARBA" id="ARBA00022989"/>
    </source>
</evidence>
<evidence type="ECO:0000256" key="1">
    <source>
        <dbReference type="ARBA" id="ARBA00004141"/>
    </source>
</evidence>
<keyword evidence="7 8" id="KW-0807">Transducer</keyword>
<evidence type="ECO:0000256" key="9">
    <source>
        <dbReference type="SAM" id="Phobius"/>
    </source>
</evidence>
<dbReference type="Gene3D" id="1.20.1070.10">
    <property type="entry name" value="Rhodopsin 7-helix transmembrane proteins"/>
    <property type="match status" value="1"/>
</dbReference>
<evidence type="ECO:0000256" key="8">
    <source>
        <dbReference type="RuleBase" id="RU000688"/>
    </source>
</evidence>
<dbReference type="EMBL" id="CAXITT010000161">
    <property type="protein sequence ID" value="CAL1534090.1"/>
    <property type="molecule type" value="Genomic_DNA"/>
</dbReference>
<dbReference type="PANTHER" id="PTHR24243:SF208">
    <property type="entry name" value="PYROKININ-1 RECEPTOR"/>
    <property type="match status" value="1"/>
</dbReference>
<sequence length="353" mass="39671">MVVFSENAAHHCSVLTLLAIGFERYHAICHPLRENFSSRVSSHNILIPLVWILSCLATLPFALIYGTQSTEYIDGSMADQCSVKGISMKLYEAYIMFIFTVLFALPLVLLTIMYTAISLTIATSAIPSLEEKVTCKTSFTGSRQSRSQDKAQHNNSKAIAGRRQVVKMMVAVMFMYFICLLPLRCMQVWTLFASESDFIDLGQEGFLNLVNTSRILMYLNSATNPVIYGLLSSNFRAAFKQSFYTCKLRRQGRGKYNSAYYSRQHHHHYLYQQTQVTNSNASCSSADVRKEALNCRTSVGENNKLLHCLQKTSHGNNVLERRSLKLGDSPESECRTELFVQDGHGSGNGPVFV</sequence>
<dbReference type="PANTHER" id="PTHR24243">
    <property type="entry name" value="G-PROTEIN COUPLED RECEPTOR"/>
    <property type="match status" value="1"/>
</dbReference>
<comment type="subcellular location">
    <subcellularLocation>
        <location evidence="1">Membrane</location>
        <topology evidence="1">Multi-pass membrane protein</topology>
    </subcellularLocation>
</comment>
<dbReference type="Pfam" id="PF00001">
    <property type="entry name" value="7tm_1"/>
    <property type="match status" value="1"/>
</dbReference>
<dbReference type="PROSITE" id="PS00237">
    <property type="entry name" value="G_PROTEIN_RECEP_F1_1"/>
    <property type="match status" value="1"/>
</dbReference>
<keyword evidence="5 9" id="KW-0472">Membrane</keyword>
<comment type="caution">
    <text evidence="11">The sequence shown here is derived from an EMBL/GenBank/DDBJ whole genome shotgun (WGS) entry which is preliminary data.</text>
</comment>